<dbReference type="AlphaFoldDB" id="G3AKN9"/>
<evidence type="ECO:0000313" key="4">
    <source>
        <dbReference type="Proteomes" id="UP000000709"/>
    </source>
</evidence>
<reference evidence="3 4" key="1">
    <citation type="journal article" date="2011" name="Proc. Natl. Acad. Sci. U.S.A.">
        <title>Comparative genomics of xylose-fermenting fungi for enhanced biofuel production.</title>
        <authorList>
            <person name="Wohlbach D.J."/>
            <person name="Kuo A."/>
            <person name="Sato T.K."/>
            <person name="Potts K.M."/>
            <person name="Salamov A.A."/>
            <person name="LaButti K.M."/>
            <person name="Sun H."/>
            <person name="Clum A."/>
            <person name="Pangilinan J.L."/>
            <person name="Lindquist E.A."/>
            <person name="Lucas S."/>
            <person name="Lapidus A."/>
            <person name="Jin M."/>
            <person name="Gunawan C."/>
            <person name="Balan V."/>
            <person name="Dale B.E."/>
            <person name="Jeffries T.W."/>
            <person name="Zinkel R."/>
            <person name="Barry K.W."/>
            <person name="Grigoriev I.V."/>
            <person name="Gasch A.P."/>
        </authorList>
    </citation>
    <scope>NUCLEOTIDE SEQUENCE [LARGE SCALE GENOMIC DNA]</scope>
    <source>
        <strain evidence="4">NRRL Y-27907 / 11-Y1</strain>
    </source>
</reference>
<feature type="transmembrane region" description="Helical" evidence="2">
    <location>
        <begin position="356"/>
        <end position="375"/>
    </location>
</feature>
<dbReference type="EMBL" id="GL996501">
    <property type="protein sequence ID" value="EGW32943.1"/>
    <property type="molecule type" value="Genomic_DNA"/>
</dbReference>
<feature type="region of interest" description="Disordered" evidence="1">
    <location>
        <begin position="437"/>
        <end position="489"/>
    </location>
</feature>
<keyword evidence="4" id="KW-1185">Reference proteome</keyword>
<dbReference type="GeneID" id="18875072"/>
<feature type="compositionally biased region" description="Polar residues" evidence="1">
    <location>
        <begin position="460"/>
        <end position="469"/>
    </location>
</feature>
<feature type="transmembrane region" description="Helical" evidence="2">
    <location>
        <begin position="103"/>
        <end position="123"/>
    </location>
</feature>
<feature type="transmembrane region" description="Helical" evidence="2">
    <location>
        <begin position="77"/>
        <end position="96"/>
    </location>
</feature>
<keyword evidence="2" id="KW-0472">Membrane</keyword>
<sequence length="489" mass="54881">MSNSTTTDGYTGAEGILNLAFALYNNPDKGTGIMNLVNFAKNLLGPEVPPAIVAHGLGLQLNLFGSYPEPKDKAPSIVFAVLFGIVLVIHTVIFLINCSRGHYFWISIAWIFYSVCKVIGFSLRAYWAPDATRIQAGLTSEVFLIVPAVIILSANLILAQRLFTWRHPVGGSRKLFWAVMMLLYGFVLVLVGITIAASFVPYLNFITTEAYVKWQHVVQFSSVCLIAYSFCSISLIALSFWFPTSKDENLYTYQPWWIESFAPFYFVKKNAAQYAEASFMRRNHNHRHAIRVIAASSHHYKMVKGLTNKRGDLKHNWSIVIVITTTLLILIGVIGRCIVVFQPTNFAHSTKAADPWLMYVCWGILELLVNVIYILGRVDLRFYRPDILPATVRAIVTAEQTYYPSSDEEDDGFHRDRPETYGRLQEKRQQHVGGIMSDSVSPVTANGEIRPKSAEDDVSQKISSASSHGLDQITEPPYPVISTGDDFKF</sequence>
<evidence type="ECO:0000256" key="1">
    <source>
        <dbReference type="SAM" id="MobiDB-lite"/>
    </source>
</evidence>
<organism evidence="4">
    <name type="scientific">Spathaspora passalidarum (strain NRRL Y-27907 / 11-Y1)</name>
    <dbReference type="NCBI Taxonomy" id="619300"/>
    <lineage>
        <taxon>Eukaryota</taxon>
        <taxon>Fungi</taxon>
        <taxon>Dikarya</taxon>
        <taxon>Ascomycota</taxon>
        <taxon>Saccharomycotina</taxon>
        <taxon>Pichiomycetes</taxon>
        <taxon>Debaryomycetaceae</taxon>
        <taxon>Spathaspora</taxon>
    </lineage>
</organism>
<dbReference type="STRING" id="619300.G3AKN9"/>
<dbReference type="HOGENOM" id="CLU_042296_0_0_1"/>
<dbReference type="eggNOG" id="ENOG502S0ZE">
    <property type="taxonomic scope" value="Eukaryota"/>
</dbReference>
<dbReference type="KEGG" id="spaa:SPAPADRAFT_65959"/>
<gene>
    <name evidence="3" type="ORF">SPAPADRAFT_65959</name>
</gene>
<evidence type="ECO:0000313" key="3">
    <source>
        <dbReference type="EMBL" id="EGW32943.1"/>
    </source>
</evidence>
<evidence type="ECO:0000256" key="2">
    <source>
        <dbReference type="SAM" id="Phobius"/>
    </source>
</evidence>
<keyword evidence="2" id="KW-0812">Transmembrane</keyword>
<name>G3AKN9_SPAPN</name>
<dbReference type="PANTHER" id="PTHR35184:SF1">
    <property type="entry name" value="INTEGRAL MEMBRANE PROTEIN"/>
    <property type="match status" value="1"/>
</dbReference>
<protein>
    <submittedName>
        <fullName evidence="3">Uncharacterized protein</fullName>
    </submittedName>
</protein>
<dbReference type="PANTHER" id="PTHR35184">
    <property type="entry name" value="YALI0C10208P"/>
    <property type="match status" value="1"/>
</dbReference>
<dbReference type="Pfam" id="PF11309">
    <property type="entry name" value="DUF3112"/>
    <property type="match status" value="1"/>
</dbReference>
<feature type="transmembrane region" description="Helical" evidence="2">
    <location>
        <begin position="175"/>
        <end position="200"/>
    </location>
</feature>
<keyword evidence="2" id="KW-1133">Transmembrane helix</keyword>
<dbReference type="InterPro" id="IPR021460">
    <property type="entry name" value="DUF3112"/>
</dbReference>
<accession>G3AKN9</accession>
<dbReference type="Proteomes" id="UP000000709">
    <property type="component" value="Unassembled WGS sequence"/>
</dbReference>
<proteinExistence type="predicted"/>
<dbReference type="RefSeq" id="XP_007374458.1">
    <property type="nucleotide sequence ID" value="XM_007374396.1"/>
</dbReference>
<dbReference type="InParanoid" id="G3AKN9"/>
<dbReference type="OMA" id="ELRYTYQ"/>
<dbReference type="OrthoDB" id="3357002at2759"/>
<feature type="transmembrane region" description="Helical" evidence="2">
    <location>
        <begin position="220"/>
        <end position="242"/>
    </location>
</feature>
<feature type="transmembrane region" description="Helical" evidence="2">
    <location>
        <begin position="319"/>
        <end position="341"/>
    </location>
</feature>
<feature type="transmembrane region" description="Helical" evidence="2">
    <location>
        <begin position="143"/>
        <end position="163"/>
    </location>
</feature>
<feature type="compositionally biased region" description="Basic and acidic residues" evidence="1">
    <location>
        <begin position="449"/>
        <end position="459"/>
    </location>
</feature>